<dbReference type="EMBL" id="JAJEPR010000025">
    <property type="protein sequence ID" value="MCC2190700.1"/>
    <property type="molecule type" value="Genomic_DNA"/>
</dbReference>
<keyword evidence="3" id="KW-1185">Reference proteome</keyword>
<feature type="region of interest" description="Disordered" evidence="1">
    <location>
        <begin position="19"/>
        <end position="49"/>
    </location>
</feature>
<name>A0AAE3DUL3_9FIRM</name>
<feature type="compositionally biased region" description="Basic and acidic residues" evidence="1">
    <location>
        <begin position="25"/>
        <end position="49"/>
    </location>
</feature>
<reference evidence="2 3" key="1">
    <citation type="submission" date="2021-10" db="EMBL/GenBank/DDBJ databases">
        <title>Anaerobic single-cell dispensing facilitates the cultivation of human gut bacteria.</title>
        <authorList>
            <person name="Afrizal A."/>
        </authorList>
    </citation>
    <scope>NUCLEOTIDE SEQUENCE [LARGE SCALE GENOMIC DNA]</scope>
    <source>
        <strain evidence="2 3">CLA-AA-H277</strain>
    </source>
</reference>
<dbReference type="RefSeq" id="WP_227615763.1">
    <property type="nucleotide sequence ID" value="NZ_JAJEPR010000025.1"/>
</dbReference>
<evidence type="ECO:0000313" key="2">
    <source>
        <dbReference type="EMBL" id="MCC2190700.1"/>
    </source>
</evidence>
<evidence type="ECO:0000256" key="1">
    <source>
        <dbReference type="SAM" id="MobiDB-lite"/>
    </source>
</evidence>
<organism evidence="2 3">
    <name type="scientific">Fusicatenibacter faecihominis</name>
    <dbReference type="NCBI Taxonomy" id="2881276"/>
    <lineage>
        <taxon>Bacteria</taxon>
        <taxon>Bacillati</taxon>
        <taxon>Bacillota</taxon>
        <taxon>Clostridia</taxon>
        <taxon>Lachnospirales</taxon>
        <taxon>Lachnospiraceae</taxon>
        <taxon>Fusicatenibacter</taxon>
    </lineage>
</organism>
<gene>
    <name evidence="2" type="ORF">LKD71_12985</name>
</gene>
<dbReference type="AlphaFoldDB" id="A0AAE3DUL3"/>
<comment type="caution">
    <text evidence="2">The sequence shown here is derived from an EMBL/GenBank/DDBJ whole genome shotgun (WGS) entry which is preliminary data.</text>
</comment>
<proteinExistence type="predicted"/>
<dbReference type="Proteomes" id="UP001197875">
    <property type="component" value="Unassembled WGS sequence"/>
</dbReference>
<evidence type="ECO:0000313" key="3">
    <source>
        <dbReference type="Proteomes" id="UP001197875"/>
    </source>
</evidence>
<protein>
    <submittedName>
        <fullName evidence="2">Uncharacterized protein</fullName>
    </submittedName>
</protein>
<accession>A0AAE3DUL3</accession>
<sequence>MDEPSSALDALHEKELLHTLNTEYGGKDPASHFSPEQHPHRLRPDPENG</sequence>